<reference evidence="1 2" key="1">
    <citation type="journal article" date="2018" name="J. Allergy Clin. Immunol.">
        <title>High-quality assembly of Dermatophagoides pteronyssinus genome and transcriptome reveals a wide range of novel allergens.</title>
        <authorList>
            <person name="Liu X.Y."/>
            <person name="Yang K.Y."/>
            <person name="Wang M.Q."/>
            <person name="Kwok J.S."/>
            <person name="Zeng X."/>
            <person name="Yang Z."/>
            <person name="Xiao X.J."/>
            <person name="Lau C.P."/>
            <person name="Li Y."/>
            <person name="Huang Z.M."/>
            <person name="Ba J.G."/>
            <person name="Yim A.K."/>
            <person name="Ouyang C.Y."/>
            <person name="Ngai S.M."/>
            <person name="Chan T.F."/>
            <person name="Leung E.L."/>
            <person name="Liu L."/>
            <person name="Liu Z.G."/>
            <person name="Tsui S.K."/>
        </authorList>
    </citation>
    <scope>NUCLEOTIDE SEQUENCE [LARGE SCALE GENOMIC DNA]</scope>
    <source>
        <strain evidence="1">Derp</strain>
    </source>
</reference>
<proteinExistence type="predicted"/>
<dbReference type="Proteomes" id="UP000887458">
    <property type="component" value="Unassembled WGS sequence"/>
</dbReference>
<sequence length="72" mass="8611">MNAHHYDQQFSRNDYDDDGQIGWAELNTKFRQTLDKQAEKWPEQIVCTMKQQQQNSNEAKIQMINGFYLTKL</sequence>
<dbReference type="EMBL" id="NJHN03000044">
    <property type="protein sequence ID" value="KAH9421244.1"/>
    <property type="molecule type" value="Genomic_DNA"/>
</dbReference>
<name>A0ABQ8JF67_DERPT</name>
<keyword evidence="2" id="KW-1185">Reference proteome</keyword>
<accession>A0ABQ8JF67</accession>
<reference evidence="1 2" key="2">
    <citation type="journal article" date="2022" name="Mol. Biol. Evol.">
        <title>Comparative Genomics Reveals Insights into the Divergent Evolution of Astigmatic Mites and Household Pest Adaptations.</title>
        <authorList>
            <person name="Xiong Q."/>
            <person name="Wan A.T."/>
            <person name="Liu X."/>
            <person name="Fung C.S."/>
            <person name="Xiao X."/>
            <person name="Malainual N."/>
            <person name="Hou J."/>
            <person name="Wang L."/>
            <person name="Wang M."/>
            <person name="Yang K.Y."/>
            <person name="Cui Y."/>
            <person name="Leung E.L."/>
            <person name="Nong W."/>
            <person name="Shin S.K."/>
            <person name="Au S.W."/>
            <person name="Jeong K.Y."/>
            <person name="Chew F.T."/>
            <person name="Hui J.H."/>
            <person name="Leung T.F."/>
            <person name="Tungtrongchitr A."/>
            <person name="Zhong N."/>
            <person name="Liu Z."/>
            <person name="Tsui S.K."/>
        </authorList>
    </citation>
    <scope>NUCLEOTIDE SEQUENCE [LARGE SCALE GENOMIC DNA]</scope>
    <source>
        <strain evidence="1">Derp</strain>
    </source>
</reference>
<protein>
    <recommendedName>
        <fullName evidence="3">EF-hand domain-containing protein</fullName>
    </recommendedName>
</protein>
<evidence type="ECO:0008006" key="3">
    <source>
        <dbReference type="Google" id="ProtNLM"/>
    </source>
</evidence>
<dbReference type="InterPro" id="IPR018247">
    <property type="entry name" value="EF_Hand_1_Ca_BS"/>
</dbReference>
<gene>
    <name evidence="1" type="ORF">DERP_012817</name>
</gene>
<organism evidence="1 2">
    <name type="scientific">Dermatophagoides pteronyssinus</name>
    <name type="common">European house dust mite</name>
    <dbReference type="NCBI Taxonomy" id="6956"/>
    <lineage>
        <taxon>Eukaryota</taxon>
        <taxon>Metazoa</taxon>
        <taxon>Ecdysozoa</taxon>
        <taxon>Arthropoda</taxon>
        <taxon>Chelicerata</taxon>
        <taxon>Arachnida</taxon>
        <taxon>Acari</taxon>
        <taxon>Acariformes</taxon>
        <taxon>Sarcoptiformes</taxon>
        <taxon>Astigmata</taxon>
        <taxon>Psoroptidia</taxon>
        <taxon>Analgoidea</taxon>
        <taxon>Pyroglyphidae</taxon>
        <taxon>Dermatophagoidinae</taxon>
        <taxon>Dermatophagoides</taxon>
    </lineage>
</organism>
<dbReference type="PROSITE" id="PS00018">
    <property type="entry name" value="EF_HAND_1"/>
    <property type="match status" value="1"/>
</dbReference>
<comment type="caution">
    <text evidence="1">The sequence shown here is derived from an EMBL/GenBank/DDBJ whole genome shotgun (WGS) entry which is preliminary data.</text>
</comment>
<evidence type="ECO:0000313" key="1">
    <source>
        <dbReference type="EMBL" id="KAH9421244.1"/>
    </source>
</evidence>
<evidence type="ECO:0000313" key="2">
    <source>
        <dbReference type="Proteomes" id="UP000887458"/>
    </source>
</evidence>